<dbReference type="InterPro" id="IPR029063">
    <property type="entry name" value="SAM-dependent_MTases_sf"/>
</dbReference>
<dbReference type="KEGG" id="senf:GJR95_22945"/>
<keyword evidence="3" id="KW-0808">Transferase</keyword>
<keyword evidence="4" id="KW-1185">Reference proteome</keyword>
<dbReference type="Proteomes" id="UP000464577">
    <property type="component" value="Chromosome"/>
</dbReference>
<evidence type="ECO:0000313" key="3">
    <source>
        <dbReference type="EMBL" id="QHV97689.1"/>
    </source>
</evidence>
<dbReference type="AlphaFoldDB" id="A0A6P1W125"/>
<keyword evidence="3" id="KW-0489">Methyltransferase</keyword>
<gene>
    <name evidence="3" type="ORF">GJR95_22945</name>
</gene>
<dbReference type="GO" id="GO:0008757">
    <property type="term" value="F:S-adenosylmethionine-dependent methyltransferase activity"/>
    <property type="evidence" value="ECO:0007669"/>
    <property type="project" value="InterPro"/>
</dbReference>
<dbReference type="EMBL" id="CP045997">
    <property type="protein sequence ID" value="QHV97689.1"/>
    <property type="molecule type" value="Genomic_DNA"/>
</dbReference>
<dbReference type="InterPro" id="IPR013216">
    <property type="entry name" value="Methyltransf_11"/>
</dbReference>
<accession>A0A6P1W125</accession>
<keyword evidence="1" id="KW-0732">Signal</keyword>
<sequence length="219" mass="25541">MIRFFTLLFCFLFTTALAQEKDCVNDFYARKKIIELMLKSYRRVYDFHKEENIASIGSGSGNREVIYSMMADSLTFYVQDINPICLEPDILSATIRRLYAVMNRSCTAKFISIRGKAKETRLPDKVFDKVIVENSLHEFESPVDMLKSIRGNLKRDGYLFISELIAKRPGKKHIDCRKPLFTEQSLVKLLDESGFRLKATETVHPFDDYDKVYKFEIKE</sequence>
<proteinExistence type="predicted"/>
<feature type="chain" id="PRO_5026743806" evidence="1">
    <location>
        <begin position="19"/>
        <end position="219"/>
    </location>
</feature>
<dbReference type="GO" id="GO:0032259">
    <property type="term" value="P:methylation"/>
    <property type="evidence" value="ECO:0007669"/>
    <property type="project" value="UniProtKB-KW"/>
</dbReference>
<dbReference type="Pfam" id="PF08241">
    <property type="entry name" value="Methyltransf_11"/>
    <property type="match status" value="1"/>
</dbReference>
<evidence type="ECO:0000259" key="2">
    <source>
        <dbReference type="Pfam" id="PF08241"/>
    </source>
</evidence>
<name>A0A6P1W125_9BACT</name>
<dbReference type="Gene3D" id="3.40.50.150">
    <property type="entry name" value="Vaccinia Virus protein VP39"/>
    <property type="match status" value="1"/>
</dbReference>
<evidence type="ECO:0000256" key="1">
    <source>
        <dbReference type="SAM" id="SignalP"/>
    </source>
</evidence>
<reference evidence="3 4" key="1">
    <citation type="submission" date="2019-11" db="EMBL/GenBank/DDBJ databases">
        <title>Spirosoma endbachense sp. nov., isolated from a natural salt meadow.</title>
        <authorList>
            <person name="Rojas J."/>
            <person name="Ambika Manirajan B."/>
            <person name="Ratering S."/>
            <person name="Suarez C."/>
            <person name="Geissler-Plaum R."/>
            <person name="Schnell S."/>
        </authorList>
    </citation>
    <scope>NUCLEOTIDE SEQUENCE [LARGE SCALE GENOMIC DNA]</scope>
    <source>
        <strain evidence="3 4">I-24</strain>
    </source>
</reference>
<evidence type="ECO:0000313" key="4">
    <source>
        <dbReference type="Proteomes" id="UP000464577"/>
    </source>
</evidence>
<dbReference type="RefSeq" id="WP_162388099.1">
    <property type="nucleotide sequence ID" value="NZ_CP045997.1"/>
</dbReference>
<protein>
    <submittedName>
        <fullName evidence="3">Methyltransferase domain-containing protein</fullName>
    </submittedName>
</protein>
<organism evidence="3 4">
    <name type="scientific">Spirosoma endbachense</name>
    <dbReference type="NCBI Taxonomy" id="2666025"/>
    <lineage>
        <taxon>Bacteria</taxon>
        <taxon>Pseudomonadati</taxon>
        <taxon>Bacteroidota</taxon>
        <taxon>Cytophagia</taxon>
        <taxon>Cytophagales</taxon>
        <taxon>Cytophagaceae</taxon>
        <taxon>Spirosoma</taxon>
    </lineage>
</organism>
<feature type="signal peptide" evidence="1">
    <location>
        <begin position="1"/>
        <end position="18"/>
    </location>
</feature>
<dbReference type="SUPFAM" id="SSF53335">
    <property type="entry name" value="S-adenosyl-L-methionine-dependent methyltransferases"/>
    <property type="match status" value="1"/>
</dbReference>
<feature type="domain" description="Methyltransferase type 11" evidence="2">
    <location>
        <begin position="112"/>
        <end position="161"/>
    </location>
</feature>